<evidence type="ECO:0000313" key="2">
    <source>
        <dbReference type="Proteomes" id="UP001436462"/>
    </source>
</evidence>
<organism evidence="1 2">
    <name type="scientific">Proteus genomosp. 6</name>
    <dbReference type="NCBI Taxonomy" id="1311820"/>
    <lineage>
        <taxon>Bacteria</taxon>
        <taxon>Pseudomonadati</taxon>
        <taxon>Pseudomonadota</taxon>
        <taxon>Gammaproteobacteria</taxon>
        <taxon>Enterobacterales</taxon>
        <taxon>Morganellaceae</taxon>
        <taxon>Proteus</taxon>
    </lineage>
</organism>
<comment type="caution">
    <text evidence="1">The sequence shown here is derived from an EMBL/GenBank/DDBJ whole genome shotgun (WGS) entry which is preliminary data.</text>
</comment>
<proteinExistence type="predicted"/>
<dbReference type="Proteomes" id="UP001436462">
    <property type="component" value="Unassembled WGS sequence"/>
</dbReference>
<dbReference type="EMBL" id="JBEEWF010000001">
    <property type="protein sequence ID" value="MEQ5346959.1"/>
    <property type="molecule type" value="Genomic_DNA"/>
</dbReference>
<dbReference type="InterPro" id="IPR009493">
    <property type="entry name" value="P2_GpE"/>
</dbReference>
<reference evidence="1 2" key="1">
    <citation type="submission" date="2024-04" db="EMBL/GenBank/DDBJ databases">
        <title>Role of Flies in the Dissemination of Carbapenem-Resistant Enterobacteriaceae (CRE): An Epidemiological and Genomic Study in China.</title>
        <authorList>
            <person name="Kaichao C."/>
            <person name="Zhang R."/>
            <person name="Chen S."/>
        </authorList>
    </citation>
    <scope>NUCLEOTIDE SEQUENCE [LARGE SCALE GENOMIC DNA]</scope>
    <source>
        <strain evidence="2">fly-1011</strain>
    </source>
</reference>
<dbReference type="Pfam" id="PF06528">
    <property type="entry name" value="Phage_P2_GpE"/>
    <property type="match status" value="1"/>
</dbReference>
<name>A0ABV1L5E8_9GAMM</name>
<keyword evidence="2" id="KW-1185">Reference proteome</keyword>
<evidence type="ECO:0000313" key="1">
    <source>
        <dbReference type="EMBL" id="MEQ5346959.1"/>
    </source>
</evidence>
<protein>
    <submittedName>
        <fullName evidence="1">GpE family phage tail protein</fullName>
    </submittedName>
</protein>
<sequence>MSLSELLSWRYQAAKRSGQQDE</sequence>
<gene>
    <name evidence="1" type="ORF">ABN253_02065</name>
</gene>
<accession>A0ABV1L5E8</accession>